<proteinExistence type="predicted"/>
<name>A0A919YEG3_9BACL</name>
<reference evidence="1 2" key="1">
    <citation type="submission" date="2021-03" db="EMBL/GenBank/DDBJ databases">
        <title>Antimicrobial resistance genes in bacteria isolated from Japanese honey, and their potential for conferring macrolide and lincosamide resistance in the American foulbrood pathogen Paenibacillus larvae.</title>
        <authorList>
            <person name="Okamoto M."/>
            <person name="Kumagai M."/>
            <person name="Kanamori H."/>
            <person name="Takamatsu D."/>
        </authorList>
    </citation>
    <scope>NUCLEOTIDE SEQUENCE [LARGE SCALE GENOMIC DNA]</scope>
    <source>
        <strain evidence="1 2">J34TS1</strain>
    </source>
</reference>
<sequence>MHSGEIEIGRINELGIDFVYRTCAFELHERIARIRWSCALESHGWITHMCWSCMSGLCTYEMGSYDRFARKTLTDTAAAIEGNFDHFDF</sequence>
<organism evidence="1 2">
    <name type="scientific">Paenibacillus azoreducens</name>
    <dbReference type="NCBI Taxonomy" id="116718"/>
    <lineage>
        <taxon>Bacteria</taxon>
        <taxon>Bacillati</taxon>
        <taxon>Bacillota</taxon>
        <taxon>Bacilli</taxon>
        <taxon>Bacillales</taxon>
        <taxon>Paenibacillaceae</taxon>
        <taxon>Paenibacillus</taxon>
    </lineage>
</organism>
<dbReference type="Proteomes" id="UP000682811">
    <property type="component" value="Unassembled WGS sequence"/>
</dbReference>
<dbReference type="AlphaFoldDB" id="A0A919YEG3"/>
<evidence type="ECO:0000313" key="1">
    <source>
        <dbReference type="EMBL" id="GIO47280.1"/>
    </source>
</evidence>
<protein>
    <submittedName>
        <fullName evidence="1">Uncharacterized protein</fullName>
    </submittedName>
</protein>
<keyword evidence="2" id="KW-1185">Reference proteome</keyword>
<gene>
    <name evidence="1" type="ORF">J34TS1_20450</name>
</gene>
<dbReference type="EMBL" id="BORT01000007">
    <property type="protein sequence ID" value="GIO47280.1"/>
    <property type="molecule type" value="Genomic_DNA"/>
</dbReference>
<comment type="caution">
    <text evidence="1">The sequence shown here is derived from an EMBL/GenBank/DDBJ whole genome shotgun (WGS) entry which is preliminary data.</text>
</comment>
<evidence type="ECO:0000313" key="2">
    <source>
        <dbReference type="Proteomes" id="UP000682811"/>
    </source>
</evidence>
<accession>A0A919YEG3</accession>